<dbReference type="NCBIfam" id="NF006732">
    <property type="entry name" value="PRK09263.1"/>
    <property type="match status" value="1"/>
</dbReference>
<keyword evidence="1 4" id="KW-0547">Nucleotide-binding</keyword>
<evidence type="ECO:0000313" key="9">
    <source>
        <dbReference type="Proteomes" id="UP000003671"/>
    </source>
</evidence>
<dbReference type="AlphaFoldDB" id="C9KJA2"/>
<keyword evidence="8" id="KW-0560">Oxidoreductase</keyword>
<proteinExistence type="predicted"/>
<dbReference type="GO" id="GO:0031250">
    <property type="term" value="C:anaerobic ribonucleoside-triphosphate reductase complex"/>
    <property type="evidence" value="ECO:0007669"/>
    <property type="project" value="TreeGrafter"/>
</dbReference>
<dbReference type="PROSITE" id="PS51161">
    <property type="entry name" value="ATP_CONE"/>
    <property type="match status" value="1"/>
</dbReference>
<evidence type="ECO:0000256" key="2">
    <source>
        <dbReference type="ARBA" id="ARBA00022818"/>
    </source>
</evidence>
<keyword evidence="3 4" id="KW-0067">ATP-binding</keyword>
<evidence type="ECO:0000256" key="3">
    <source>
        <dbReference type="ARBA" id="ARBA00022840"/>
    </source>
</evidence>
<dbReference type="GO" id="GO:0004748">
    <property type="term" value="F:ribonucleoside-diphosphate reductase activity, thioredoxin disulfide as acceptor"/>
    <property type="evidence" value="ECO:0007669"/>
    <property type="project" value="TreeGrafter"/>
</dbReference>
<dbReference type="GO" id="GO:0009265">
    <property type="term" value="P:2'-deoxyribonucleotide biosynthetic process"/>
    <property type="evidence" value="ECO:0007669"/>
    <property type="project" value="TreeGrafter"/>
</dbReference>
<dbReference type="PROSITE" id="PS51149">
    <property type="entry name" value="GLY_RADICAL_2"/>
    <property type="match status" value="1"/>
</dbReference>
<feature type="modified residue" description="Glycine radical" evidence="5">
    <location>
        <position position="697"/>
    </location>
</feature>
<dbReference type="Proteomes" id="UP000003671">
    <property type="component" value="Unassembled WGS sequence"/>
</dbReference>
<feature type="domain" description="ATP-cone" evidence="7">
    <location>
        <begin position="2"/>
        <end position="91"/>
    </location>
</feature>
<dbReference type="PATRIC" id="fig|500635.8.peg.85"/>
<dbReference type="InterPro" id="IPR005144">
    <property type="entry name" value="ATP-cone_dom"/>
</dbReference>
<dbReference type="GO" id="GO:0005524">
    <property type="term" value="F:ATP binding"/>
    <property type="evidence" value="ECO:0007669"/>
    <property type="project" value="UniProtKB-UniRule"/>
</dbReference>
<keyword evidence="2 5" id="KW-0556">Organic radical</keyword>
<dbReference type="InterPro" id="IPR012833">
    <property type="entry name" value="NrdD"/>
</dbReference>
<dbReference type="PANTHER" id="PTHR21075">
    <property type="entry name" value="ANAEROBIC RIBONUCLEOSIDE-TRIPHOSPHATE REDUCTASE"/>
    <property type="match status" value="1"/>
</dbReference>
<dbReference type="GeneID" id="93480328"/>
<gene>
    <name evidence="8" type="primary">nrdD</name>
    <name evidence="8" type="ORF">MITSMUL_03099</name>
</gene>
<evidence type="ECO:0000256" key="1">
    <source>
        <dbReference type="ARBA" id="ARBA00022741"/>
    </source>
</evidence>
<accession>C9KJA2</accession>
<dbReference type="Pfam" id="PF13597">
    <property type="entry name" value="NRDD"/>
    <property type="match status" value="1"/>
</dbReference>
<evidence type="ECO:0000259" key="7">
    <source>
        <dbReference type="PROSITE" id="PS51161"/>
    </source>
</evidence>
<dbReference type="SUPFAM" id="SSF51998">
    <property type="entry name" value="PFL-like glycyl radical enzymes"/>
    <property type="match status" value="1"/>
</dbReference>
<dbReference type="Pfam" id="PF03477">
    <property type="entry name" value="ATP-cone"/>
    <property type="match status" value="1"/>
</dbReference>
<dbReference type="HOGENOM" id="CLU_002707_2_0_9"/>
<feature type="domain" description="Glycine radical" evidence="6">
    <location>
        <begin position="595"/>
        <end position="727"/>
    </location>
</feature>
<evidence type="ECO:0000256" key="5">
    <source>
        <dbReference type="PROSITE-ProRule" id="PRU00493"/>
    </source>
</evidence>
<evidence type="ECO:0000313" key="8">
    <source>
        <dbReference type="EMBL" id="EEX69968.1"/>
    </source>
</evidence>
<dbReference type="PANTHER" id="PTHR21075:SF0">
    <property type="entry name" value="ANAEROBIC RIBONUCLEOSIDE-TRIPHOSPHATE REDUCTASE"/>
    <property type="match status" value="1"/>
</dbReference>
<dbReference type="GO" id="GO:0006260">
    <property type="term" value="P:DNA replication"/>
    <property type="evidence" value="ECO:0007669"/>
    <property type="project" value="InterPro"/>
</dbReference>
<name>C9KJA2_9FIRM</name>
<dbReference type="Gene3D" id="3.20.70.20">
    <property type="match status" value="1"/>
</dbReference>
<dbReference type="GO" id="GO:0008998">
    <property type="term" value="F:ribonucleoside-triphosphate reductase (thioredoxin) activity"/>
    <property type="evidence" value="ECO:0007669"/>
    <property type="project" value="UniProtKB-EC"/>
</dbReference>
<dbReference type="InterPro" id="IPR001150">
    <property type="entry name" value="Gly_radical"/>
</dbReference>
<dbReference type="STRING" id="500635.MITSMUL_03099"/>
<comment type="caution">
    <text evidence="8">The sequence shown here is derived from an EMBL/GenBank/DDBJ whole genome shotgun (WGS) entry which is preliminary data.</text>
</comment>
<dbReference type="eggNOG" id="COG1328">
    <property type="taxonomic scope" value="Bacteria"/>
</dbReference>
<reference evidence="8" key="1">
    <citation type="submission" date="2009-09" db="EMBL/GenBank/DDBJ databases">
        <authorList>
            <person name="Weinstock G."/>
            <person name="Sodergren E."/>
            <person name="Clifton S."/>
            <person name="Fulton L."/>
            <person name="Fulton B."/>
            <person name="Courtney L."/>
            <person name="Fronick C."/>
            <person name="Harrison M."/>
            <person name="Strong C."/>
            <person name="Farmer C."/>
            <person name="Delahaunty K."/>
            <person name="Markovic C."/>
            <person name="Hall O."/>
            <person name="Minx P."/>
            <person name="Tomlinson C."/>
            <person name="Mitreva M."/>
            <person name="Nelson J."/>
            <person name="Hou S."/>
            <person name="Wollam A."/>
            <person name="Pepin K.H."/>
            <person name="Johnson M."/>
            <person name="Bhonagiri V."/>
            <person name="Nash W.E."/>
            <person name="Warren W."/>
            <person name="Chinwalla A."/>
            <person name="Mardis E.R."/>
            <person name="Wilson R.K."/>
        </authorList>
    </citation>
    <scope>NUCLEOTIDE SEQUENCE [LARGE SCALE GENOMIC DNA]</scope>
    <source>
        <strain evidence="8">DSM 20544</strain>
    </source>
</reference>
<evidence type="ECO:0000256" key="4">
    <source>
        <dbReference type="PROSITE-ProRule" id="PRU00492"/>
    </source>
</evidence>
<dbReference type="NCBIfam" id="TIGR02487">
    <property type="entry name" value="NrdD"/>
    <property type="match status" value="1"/>
</dbReference>
<sequence>MVKVVKRNGSLADFDKSKISNAILKAMTVGNTINESIASQIADDAEHQYKDKEKVSISDIETFVFNELCKYGQQMTAKAYEGYRSIREFQRKASNSIEKQVKELVNGDSDYWNNENSNKNAKLVTTQRDYMAGIISKEITRKYILTPDVVQAHDDGIIHFHDIDYMGQNALTNCCLINLDDMLQYGTVINKVKIDKPHRLITATTLATQIITAVTSSQYGGATITLSHLAPFVRDSFNRYYAKYKLRNCSESKCEKFAWEDIKKEIEDAVQTFNYQINSMTTTNGQSPFITVFMYVNERKGYEKETAMLIEEFLRQRIKGMKNKSGEYVTQAFPKLIYVLDSDNVEPGTKYFWLTELAARCTAKRMNPDYVSAKIMKEYKGAVFPSMGCRSWLTKDRTTENLANAKNWEKGNKYYGRVNQGVVTINLPDVALSSSKDMDAFWKILDKRLELCHKALRIRHEHLLGTLSDVAPILWQDGAFARLAPHEKIDKLLYNGYSTISLGYAGLYECVKYMTGKSHADMGEGESFGLKVMQRLNDKCNEWKDAENIDYSVYGSPIESTTYKFAKCLKKRFGIVKGITDHDYITNSYHINVREAIDPFKKLDIESRFQRLSPGGAISYIECGDLTHNIPAVLSVLKHIYNTMVYAELNIKSDYCQVCGYDGEIKIIDRDGKLEWQCPNCGNTDQSKMNVARRTCGYIGTNYWNQGRTQEIAERYVHLTDIEDDEM</sequence>
<dbReference type="RefSeq" id="WP_005838949.1">
    <property type="nucleotide sequence ID" value="NZ_GG697141.2"/>
</dbReference>
<protein>
    <submittedName>
        <fullName evidence="8">Anaerobic ribonucleoside-triphosphate reductase</fullName>
        <ecNumber evidence="8">1.17.4.2</ecNumber>
    </submittedName>
</protein>
<evidence type="ECO:0000259" key="6">
    <source>
        <dbReference type="PROSITE" id="PS51149"/>
    </source>
</evidence>
<keyword evidence="9" id="KW-1185">Reference proteome</keyword>
<organism evidence="8 9">
    <name type="scientific">Mitsuokella multacida DSM 20544</name>
    <dbReference type="NCBI Taxonomy" id="500635"/>
    <lineage>
        <taxon>Bacteria</taxon>
        <taxon>Bacillati</taxon>
        <taxon>Bacillota</taxon>
        <taxon>Negativicutes</taxon>
        <taxon>Selenomonadales</taxon>
        <taxon>Selenomonadaceae</taxon>
        <taxon>Mitsuokella</taxon>
    </lineage>
</organism>
<dbReference type="EMBL" id="ABWK02000001">
    <property type="protein sequence ID" value="EEX69968.1"/>
    <property type="molecule type" value="Genomic_DNA"/>
</dbReference>
<dbReference type="EC" id="1.17.4.2" evidence="8"/>